<dbReference type="EMBL" id="MT143211">
    <property type="protein sequence ID" value="QJA94190.1"/>
    <property type="molecule type" value="Genomic_DNA"/>
</dbReference>
<name>A0A6M3LH58_9ZZZZ</name>
<proteinExistence type="predicted"/>
<organism evidence="1">
    <name type="scientific">viral metagenome</name>
    <dbReference type="NCBI Taxonomy" id="1070528"/>
    <lineage>
        <taxon>unclassified sequences</taxon>
        <taxon>metagenomes</taxon>
        <taxon>organismal metagenomes</taxon>
    </lineage>
</organism>
<reference evidence="1" key="1">
    <citation type="submission" date="2020-03" db="EMBL/GenBank/DDBJ databases">
        <title>The deep terrestrial virosphere.</title>
        <authorList>
            <person name="Holmfeldt K."/>
            <person name="Nilsson E."/>
            <person name="Simone D."/>
            <person name="Lopez-Fernandez M."/>
            <person name="Wu X."/>
            <person name="de Brujin I."/>
            <person name="Lundin D."/>
            <person name="Andersson A."/>
            <person name="Bertilsson S."/>
            <person name="Dopson M."/>
        </authorList>
    </citation>
    <scope>NUCLEOTIDE SEQUENCE</scope>
    <source>
        <strain evidence="1">MM415B03934</strain>
    </source>
</reference>
<dbReference type="AlphaFoldDB" id="A0A6M3LH58"/>
<accession>A0A6M3LH58</accession>
<evidence type="ECO:0000313" key="1">
    <source>
        <dbReference type="EMBL" id="QJA94190.1"/>
    </source>
</evidence>
<gene>
    <name evidence="1" type="ORF">MM415B03934_0002</name>
</gene>
<sequence length="127" mass="15367">MTYEQIDKFIELMEDSGNMYSCKEGFAFYFKLNGYWLELLWESPHLLLNHNIINILLKQSGEHIHFIGVYAQNKENNLQRHSKEVMSIDYKAMRRAIKEIIKREHPKSISWYNRDLTRLIYRRIKNG</sequence>
<protein>
    <submittedName>
        <fullName evidence="1">Uncharacterized protein</fullName>
    </submittedName>
</protein>